<dbReference type="AlphaFoldDB" id="A0A0K2TUY8"/>
<keyword evidence="1" id="KW-0472">Membrane</keyword>
<proteinExistence type="predicted"/>
<dbReference type="EMBL" id="HACA01012294">
    <property type="protein sequence ID" value="CDW29655.1"/>
    <property type="molecule type" value="Transcribed_RNA"/>
</dbReference>
<protein>
    <submittedName>
        <fullName evidence="2">Uncharacterized protein</fullName>
    </submittedName>
</protein>
<reference evidence="2" key="1">
    <citation type="submission" date="2014-05" db="EMBL/GenBank/DDBJ databases">
        <authorList>
            <person name="Chronopoulou M."/>
        </authorList>
    </citation>
    <scope>NUCLEOTIDE SEQUENCE</scope>
    <source>
        <tissue evidence="2">Whole organism</tissue>
    </source>
</reference>
<feature type="transmembrane region" description="Helical" evidence="1">
    <location>
        <begin position="12"/>
        <end position="31"/>
    </location>
</feature>
<evidence type="ECO:0000256" key="1">
    <source>
        <dbReference type="SAM" id="Phobius"/>
    </source>
</evidence>
<keyword evidence="1" id="KW-0812">Transmembrane</keyword>
<keyword evidence="1" id="KW-1133">Transmembrane helix</keyword>
<sequence length="65" mass="7455">MEGGRERVSSLNVLTFLHTLSSIHFLIIHWVKKFQIEEIKLFLTLLLSDRVDQGFLGGVRTSVDL</sequence>
<organism evidence="2">
    <name type="scientific">Lepeophtheirus salmonis</name>
    <name type="common">Salmon louse</name>
    <name type="synonym">Caligus salmonis</name>
    <dbReference type="NCBI Taxonomy" id="72036"/>
    <lineage>
        <taxon>Eukaryota</taxon>
        <taxon>Metazoa</taxon>
        <taxon>Ecdysozoa</taxon>
        <taxon>Arthropoda</taxon>
        <taxon>Crustacea</taxon>
        <taxon>Multicrustacea</taxon>
        <taxon>Hexanauplia</taxon>
        <taxon>Copepoda</taxon>
        <taxon>Siphonostomatoida</taxon>
        <taxon>Caligidae</taxon>
        <taxon>Lepeophtheirus</taxon>
    </lineage>
</organism>
<evidence type="ECO:0000313" key="2">
    <source>
        <dbReference type="EMBL" id="CDW29655.1"/>
    </source>
</evidence>
<name>A0A0K2TUY8_LEPSM</name>
<accession>A0A0K2TUY8</accession>